<dbReference type="STRING" id="1849968.A8C32_17805"/>
<keyword evidence="1" id="KW-0175">Coiled coil</keyword>
<feature type="coiled-coil region" evidence="1">
    <location>
        <begin position="86"/>
        <end position="121"/>
    </location>
</feature>
<evidence type="ECO:0000313" key="3">
    <source>
        <dbReference type="Proteomes" id="UP000095713"/>
    </source>
</evidence>
<organism evidence="2 3">
    <name type="scientific">Flavivirga aquatica</name>
    <dbReference type="NCBI Taxonomy" id="1849968"/>
    <lineage>
        <taxon>Bacteria</taxon>
        <taxon>Pseudomonadati</taxon>
        <taxon>Bacteroidota</taxon>
        <taxon>Flavobacteriia</taxon>
        <taxon>Flavobacteriales</taxon>
        <taxon>Flavobacteriaceae</taxon>
        <taxon>Flavivirga</taxon>
    </lineage>
</organism>
<dbReference type="RefSeq" id="WP_069830783.1">
    <property type="nucleotide sequence ID" value="NZ_MDJD01000048.1"/>
</dbReference>
<dbReference type="Proteomes" id="UP000095713">
    <property type="component" value="Unassembled WGS sequence"/>
</dbReference>
<name>A0A1E5T7D8_9FLAO</name>
<accession>A0A1E5T7D8</accession>
<dbReference type="AlphaFoldDB" id="A0A1E5T7D8"/>
<proteinExistence type="predicted"/>
<dbReference type="EMBL" id="MDJD01000048">
    <property type="protein sequence ID" value="OEK07294.1"/>
    <property type="molecule type" value="Genomic_DNA"/>
</dbReference>
<reference evidence="2 3" key="1">
    <citation type="submission" date="2016-05" db="EMBL/GenBank/DDBJ databases">
        <title>Draft Genome Sequence of Algibacter sp. Strain SK-16 Isolated from the Surface Water of Aburatsubo Inlet.</title>
        <authorList>
            <person name="Wong S.-K."/>
            <person name="Yoshizawa S."/>
            <person name="Nakajima Y."/>
            <person name="Ogura Y."/>
            <person name="Tetsuya H."/>
            <person name="Hamasaki K."/>
        </authorList>
    </citation>
    <scope>NUCLEOTIDE SEQUENCE [LARGE SCALE GENOMIC DNA]</scope>
    <source>
        <strain evidence="2 3">SK-16</strain>
    </source>
</reference>
<evidence type="ECO:0000256" key="1">
    <source>
        <dbReference type="SAM" id="Coils"/>
    </source>
</evidence>
<gene>
    <name evidence="2" type="ORF">A8C32_17805</name>
</gene>
<evidence type="ECO:0000313" key="2">
    <source>
        <dbReference type="EMBL" id="OEK07294.1"/>
    </source>
</evidence>
<keyword evidence="3" id="KW-1185">Reference proteome</keyword>
<comment type="caution">
    <text evidence="2">The sequence shown here is derived from an EMBL/GenBank/DDBJ whole genome shotgun (WGS) entry which is preliminary data.</text>
</comment>
<dbReference type="OrthoDB" id="9804281at2"/>
<sequence length="529" mass="61817">MATKLQIENAEQLIYENELLQLTVLGGIKIEGLDRMRITVKLELQESSRPPIRHNLDLYNDTQLEKFIRKCAEKLEIGTSVISASLSELTEELEKYRIERIKEVEQNLKLKIKQLNLAEKEEAETFLKSKDLLNKTNELIGKSGVIGEEINRLLMYIIFTSRQREQPLHVISLGSSGTGKTHLQEKVGELVPEEERVSITTLSENAFYYFGKQELKHKVILIEDLDGAENALYPLRELQTKKRIVKTIASKNNKGETQTKYLVVEGPVCVAGCTTKEYIYEDNANRSFLIYLDESQEQDEKIMAYQRQISSGEINFYEQKEIQGFLQNTQRILEPIRVINPFANKLNLPQSVFKPRRTNNHYLQFIEAITFYYQYQREKKYDKQTGEEYIEVTIEDIENANSLLKEILLRKSDELTGSCRNYLELLKSYLKLKKKKQFTALEIRKQLRLPKTSQWRYHKQLVDAYLIKKVEKKGKQTNQYQVTNEKEYKELETQIQTMLDDCLQDIKRSIVPKRSKAKVERSKVTKTAS</sequence>
<protein>
    <submittedName>
        <fullName evidence="2">Uncharacterized protein</fullName>
    </submittedName>
</protein>